<dbReference type="SMART" id="SM00267">
    <property type="entry name" value="GGDEF"/>
    <property type="match status" value="1"/>
</dbReference>
<dbReference type="InterPro" id="IPR000014">
    <property type="entry name" value="PAS"/>
</dbReference>
<proteinExistence type="predicted"/>
<dbReference type="NCBIfam" id="TIGR00254">
    <property type="entry name" value="GGDEF"/>
    <property type="match status" value="1"/>
</dbReference>
<dbReference type="NCBIfam" id="TIGR00229">
    <property type="entry name" value="sensory_box"/>
    <property type="match status" value="1"/>
</dbReference>
<dbReference type="SUPFAM" id="SSF141868">
    <property type="entry name" value="EAL domain-like"/>
    <property type="match status" value="1"/>
</dbReference>
<dbReference type="Gene3D" id="3.20.20.450">
    <property type="entry name" value="EAL domain"/>
    <property type="match status" value="1"/>
</dbReference>
<keyword evidence="5" id="KW-1185">Reference proteome</keyword>
<dbReference type="CDD" id="cd01949">
    <property type="entry name" value="GGDEF"/>
    <property type="match status" value="1"/>
</dbReference>
<dbReference type="InterPro" id="IPR013767">
    <property type="entry name" value="PAS_fold"/>
</dbReference>
<accession>A0A420XR48</accession>
<dbReference type="AlphaFoldDB" id="A0A420XR48"/>
<dbReference type="InterPro" id="IPR000160">
    <property type="entry name" value="GGDEF_dom"/>
</dbReference>
<dbReference type="EMBL" id="RBWV01000011">
    <property type="protein sequence ID" value="RKS75704.1"/>
    <property type="molecule type" value="Genomic_DNA"/>
</dbReference>
<name>A0A420XR48_9ACTN</name>
<dbReference type="Gene3D" id="3.30.70.270">
    <property type="match status" value="1"/>
</dbReference>
<dbReference type="InParanoid" id="A0A420XR48"/>
<sequence>MLGRRNDAGVAQVAQAVVAALEVDDTTGLLVCDPVLDPEGRVEDFVYVHQNATASSLLQMDALVGRRMLEVFPDLARSELMTTYRCLAATGGRAVTSSRFEAMRSHLDGHSYEIAADARSGLLVLLFRDVTAAEDAKAALAALAANERRFRALVEQATDVIHLIDSSGRTIYASPALGRILGYSPSEVSALPFTAFVDPDDLEQARSGWEAVRSAGPEQLFRWSAHMRTSTGESRWCEVSARNKLSDPSIAAVVVNWHDVTERRELEVQLAHDATHDPLTGLPNRRLMGELVEHAIARSVRGTNSAGLLFCDVDHFKVVNDTLGHAAGDDLLVQLGRRLREALRPGDVVGRFGGDEFVVLCEDLTEVSDLFAVAERAQEALHGEYVLDGRVATVSVSVGLTTLERGGSLRRALSEADAALYEAKRTGRARIEVFDRRLRVQLEHRLETEGLLRGAIGRGELELHYQPIVDLRDGRLVRVEGLLRWRRDGELLAPGSFLPVAEETGLIVDVGAWVLRSGFCQAAAWAAALDEPPVVCLNVAARELADPGLLRRVDALLEEFPQARGRVELEVSERLLAADTRSVGPVLQAFAERGLLLALDDFGAGNTSLTWLQHLPLDVLKLDRALVEGLPGESHVAIVGALTQLAERLGIRTVAEGIETGEQLTSVVELGCSYGQGFHLARPAPVGDLDGLLGGRGLAPWARV</sequence>
<feature type="domain" description="GGDEF" evidence="3">
    <location>
        <begin position="304"/>
        <end position="436"/>
    </location>
</feature>
<dbReference type="CDD" id="cd01948">
    <property type="entry name" value="EAL"/>
    <property type="match status" value="1"/>
</dbReference>
<dbReference type="PROSITE" id="PS50883">
    <property type="entry name" value="EAL"/>
    <property type="match status" value="1"/>
</dbReference>
<dbReference type="InterPro" id="IPR035965">
    <property type="entry name" value="PAS-like_dom_sf"/>
</dbReference>
<dbReference type="PANTHER" id="PTHR44757">
    <property type="entry name" value="DIGUANYLATE CYCLASE DGCP"/>
    <property type="match status" value="1"/>
</dbReference>
<dbReference type="FunFam" id="3.30.70.270:FF:000001">
    <property type="entry name" value="Diguanylate cyclase domain protein"/>
    <property type="match status" value="1"/>
</dbReference>
<dbReference type="Pfam" id="PF00990">
    <property type="entry name" value="GGDEF"/>
    <property type="match status" value="1"/>
</dbReference>
<dbReference type="SMART" id="SM00052">
    <property type="entry name" value="EAL"/>
    <property type="match status" value="1"/>
</dbReference>
<dbReference type="PROSITE" id="PS50112">
    <property type="entry name" value="PAS"/>
    <property type="match status" value="1"/>
</dbReference>
<dbReference type="SUPFAM" id="SSF55073">
    <property type="entry name" value="Nucleotide cyclase"/>
    <property type="match status" value="1"/>
</dbReference>
<dbReference type="PROSITE" id="PS50887">
    <property type="entry name" value="GGDEF"/>
    <property type="match status" value="1"/>
</dbReference>
<feature type="domain" description="PAS" evidence="1">
    <location>
        <begin position="146"/>
        <end position="216"/>
    </location>
</feature>
<dbReference type="Gene3D" id="3.30.450.20">
    <property type="entry name" value="PAS domain"/>
    <property type="match status" value="2"/>
</dbReference>
<dbReference type="PANTHER" id="PTHR44757:SF2">
    <property type="entry name" value="BIOFILM ARCHITECTURE MAINTENANCE PROTEIN MBAA"/>
    <property type="match status" value="1"/>
</dbReference>
<dbReference type="OrthoDB" id="23692at2"/>
<protein>
    <submittedName>
        <fullName evidence="4">PAS domain S-box-containing protein/diguanylate cyclase (GGDEF)-like protein</fullName>
    </submittedName>
</protein>
<dbReference type="InterPro" id="IPR052155">
    <property type="entry name" value="Biofilm_reg_signaling"/>
</dbReference>
<dbReference type="GO" id="GO:0006355">
    <property type="term" value="P:regulation of DNA-templated transcription"/>
    <property type="evidence" value="ECO:0007669"/>
    <property type="project" value="InterPro"/>
</dbReference>
<gene>
    <name evidence="4" type="ORF">CLV35_2181</name>
</gene>
<dbReference type="InterPro" id="IPR035919">
    <property type="entry name" value="EAL_sf"/>
</dbReference>
<dbReference type="Proteomes" id="UP000281955">
    <property type="component" value="Unassembled WGS sequence"/>
</dbReference>
<dbReference type="Pfam" id="PF00563">
    <property type="entry name" value="EAL"/>
    <property type="match status" value="1"/>
</dbReference>
<evidence type="ECO:0000313" key="5">
    <source>
        <dbReference type="Proteomes" id="UP000281955"/>
    </source>
</evidence>
<organism evidence="4 5">
    <name type="scientific">Motilibacter peucedani</name>
    <dbReference type="NCBI Taxonomy" id="598650"/>
    <lineage>
        <taxon>Bacteria</taxon>
        <taxon>Bacillati</taxon>
        <taxon>Actinomycetota</taxon>
        <taxon>Actinomycetes</taxon>
        <taxon>Motilibacterales</taxon>
        <taxon>Motilibacteraceae</taxon>
        <taxon>Motilibacter</taxon>
    </lineage>
</organism>
<dbReference type="CDD" id="cd00130">
    <property type="entry name" value="PAS"/>
    <property type="match status" value="1"/>
</dbReference>
<dbReference type="InterPro" id="IPR029787">
    <property type="entry name" value="Nucleotide_cyclase"/>
</dbReference>
<evidence type="ECO:0000259" key="3">
    <source>
        <dbReference type="PROSITE" id="PS50887"/>
    </source>
</evidence>
<comment type="caution">
    <text evidence="4">The sequence shown here is derived from an EMBL/GenBank/DDBJ whole genome shotgun (WGS) entry which is preliminary data.</text>
</comment>
<dbReference type="InterPro" id="IPR001633">
    <property type="entry name" value="EAL_dom"/>
</dbReference>
<evidence type="ECO:0000259" key="2">
    <source>
        <dbReference type="PROSITE" id="PS50883"/>
    </source>
</evidence>
<evidence type="ECO:0000313" key="4">
    <source>
        <dbReference type="EMBL" id="RKS75704.1"/>
    </source>
</evidence>
<dbReference type="SMART" id="SM00091">
    <property type="entry name" value="PAS"/>
    <property type="match status" value="1"/>
</dbReference>
<dbReference type="Pfam" id="PF00989">
    <property type="entry name" value="PAS"/>
    <property type="match status" value="1"/>
</dbReference>
<reference evidence="4 5" key="1">
    <citation type="submission" date="2018-10" db="EMBL/GenBank/DDBJ databases">
        <title>Genomic Encyclopedia of Archaeal and Bacterial Type Strains, Phase II (KMG-II): from individual species to whole genera.</title>
        <authorList>
            <person name="Goeker M."/>
        </authorList>
    </citation>
    <scope>NUCLEOTIDE SEQUENCE [LARGE SCALE GENOMIC DNA]</scope>
    <source>
        <strain evidence="4 5">RP-AC37</strain>
    </source>
</reference>
<dbReference type="SUPFAM" id="SSF55785">
    <property type="entry name" value="PYP-like sensor domain (PAS domain)"/>
    <property type="match status" value="1"/>
</dbReference>
<evidence type="ECO:0000259" key="1">
    <source>
        <dbReference type="PROSITE" id="PS50112"/>
    </source>
</evidence>
<feature type="domain" description="EAL" evidence="2">
    <location>
        <begin position="445"/>
        <end position="697"/>
    </location>
</feature>
<dbReference type="InterPro" id="IPR043128">
    <property type="entry name" value="Rev_trsase/Diguanyl_cyclase"/>
</dbReference>